<keyword evidence="1" id="KW-0863">Zinc-finger</keyword>
<gene>
    <name evidence="3" type="ORF">CK203_087009</name>
</gene>
<dbReference type="GO" id="GO:0008270">
    <property type="term" value="F:zinc ion binding"/>
    <property type="evidence" value="ECO:0007669"/>
    <property type="project" value="UniProtKB-KW"/>
</dbReference>
<sequence>MEESSLTVAPSILDGDNYETWAVRMTVHLQALDVWEAVEENYEVPPLGANPTVAQMKLHKERRTRKAKAKACLFAAVSPSIFIKIMKIDSAAEIWEYLKEEYKGDERIKNMQVMNLIREFEMKKMRESDAVKDYAAQLLSIADKVRLLGKEFSNEKIVQKILLDRIITFIGGCGTKKTHETRRYYRRSISSKNAENAGHKNGKMNNNKPCSNNQKKWSFSTLPSLQEDKSFSTKCWWRPDVKCNKCGKQGHVERICKNQQQEETSAAVDYCQEEQLFAATCFANKSTSKSWLVDSGCTNHMTNNQDLFRELDRTTISKVRIGNGEYIPVKGKGTVAIESQTGLKLIYDVLFVPDIDQNLLSVGQLVEKEFKVYFEDRNCIIKDAEGKEVFNIKMKGKSFALNLLEDEHTAILQQDSTTMFWDRRVEHFHHDDVLYMKKNQIVEGLPDLEKDLPICATCQYGKQN</sequence>
<evidence type="ECO:0000259" key="2">
    <source>
        <dbReference type="PROSITE" id="PS50158"/>
    </source>
</evidence>
<dbReference type="InterPro" id="IPR054722">
    <property type="entry name" value="PolX-like_BBD"/>
</dbReference>
<evidence type="ECO:0000313" key="4">
    <source>
        <dbReference type="Proteomes" id="UP000288805"/>
    </source>
</evidence>
<dbReference type="AlphaFoldDB" id="A0A438CLV3"/>
<reference evidence="3 4" key="1">
    <citation type="journal article" date="2018" name="PLoS Genet.">
        <title>Population sequencing reveals clonal diversity and ancestral inbreeding in the grapevine cultivar Chardonnay.</title>
        <authorList>
            <person name="Roach M.J."/>
            <person name="Johnson D.L."/>
            <person name="Bohlmann J."/>
            <person name="van Vuuren H.J."/>
            <person name="Jones S.J."/>
            <person name="Pretorius I.S."/>
            <person name="Schmidt S.A."/>
            <person name="Borneman A.R."/>
        </authorList>
    </citation>
    <scope>NUCLEOTIDE SEQUENCE [LARGE SCALE GENOMIC DNA]</scope>
    <source>
        <strain evidence="4">cv. Chardonnay</strain>
        <tissue evidence="3">Leaf</tissue>
    </source>
</reference>
<evidence type="ECO:0000256" key="1">
    <source>
        <dbReference type="PROSITE-ProRule" id="PRU00047"/>
    </source>
</evidence>
<evidence type="ECO:0000313" key="3">
    <source>
        <dbReference type="EMBL" id="RVW24185.1"/>
    </source>
</evidence>
<dbReference type="PANTHER" id="PTHR35317:SF11">
    <property type="entry name" value="CCHC-TYPE DOMAIN-CONTAINING PROTEIN"/>
    <property type="match status" value="1"/>
</dbReference>
<comment type="caution">
    <text evidence="3">The sequence shown here is derived from an EMBL/GenBank/DDBJ whole genome shotgun (WGS) entry which is preliminary data.</text>
</comment>
<dbReference type="PANTHER" id="PTHR35317">
    <property type="entry name" value="OS04G0629600 PROTEIN"/>
    <property type="match status" value="1"/>
</dbReference>
<feature type="domain" description="CCHC-type" evidence="2">
    <location>
        <begin position="242"/>
        <end position="258"/>
    </location>
</feature>
<keyword evidence="1" id="KW-0862">Zinc</keyword>
<dbReference type="InterPro" id="IPR001878">
    <property type="entry name" value="Znf_CCHC"/>
</dbReference>
<dbReference type="Proteomes" id="UP000288805">
    <property type="component" value="Unassembled WGS sequence"/>
</dbReference>
<dbReference type="Pfam" id="PF22936">
    <property type="entry name" value="Pol_BBD"/>
    <property type="match status" value="1"/>
</dbReference>
<dbReference type="Pfam" id="PF13976">
    <property type="entry name" value="gag_pre-integrs"/>
    <property type="match status" value="1"/>
</dbReference>
<dbReference type="GO" id="GO:0003676">
    <property type="term" value="F:nucleic acid binding"/>
    <property type="evidence" value="ECO:0007669"/>
    <property type="project" value="InterPro"/>
</dbReference>
<dbReference type="Gene3D" id="4.10.60.10">
    <property type="entry name" value="Zinc finger, CCHC-type"/>
    <property type="match status" value="1"/>
</dbReference>
<dbReference type="Pfam" id="PF14223">
    <property type="entry name" value="Retrotran_gag_2"/>
    <property type="match status" value="1"/>
</dbReference>
<organism evidence="3 4">
    <name type="scientific">Vitis vinifera</name>
    <name type="common">Grape</name>
    <dbReference type="NCBI Taxonomy" id="29760"/>
    <lineage>
        <taxon>Eukaryota</taxon>
        <taxon>Viridiplantae</taxon>
        <taxon>Streptophyta</taxon>
        <taxon>Embryophyta</taxon>
        <taxon>Tracheophyta</taxon>
        <taxon>Spermatophyta</taxon>
        <taxon>Magnoliopsida</taxon>
        <taxon>eudicotyledons</taxon>
        <taxon>Gunneridae</taxon>
        <taxon>Pentapetalae</taxon>
        <taxon>rosids</taxon>
        <taxon>Vitales</taxon>
        <taxon>Vitaceae</taxon>
        <taxon>Viteae</taxon>
        <taxon>Vitis</taxon>
    </lineage>
</organism>
<protein>
    <recommendedName>
        <fullName evidence="2">CCHC-type domain-containing protein</fullName>
    </recommendedName>
</protein>
<name>A0A438CLV3_VITVI</name>
<keyword evidence="1" id="KW-0479">Metal-binding</keyword>
<dbReference type="PROSITE" id="PS50158">
    <property type="entry name" value="ZF_CCHC"/>
    <property type="match status" value="1"/>
</dbReference>
<dbReference type="EMBL" id="QGNW01002178">
    <property type="protein sequence ID" value="RVW24185.1"/>
    <property type="molecule type" value="Genomic_DNA"/>
</dbReference>
<proteinExistence type="predicted"/>
<dbReference type="InterPro" id="IPR025724">
    <property type="entry name" value="GAG-pre-integrase_dom"/>
</dbReference>
<accession>A0A438CLV3</accession>